<dbReference type="Gene3D" id="2.30.29.30">
    <property type="entry name" value="Pleckstrin-homology domain (PH domain)/Phosphotyrosine-binding domain (PTB)"/>
    <property type="match status" value="1"/>
</dbReference>
<dbReference type="PANTHER" id="PTHR23318">
    <property type="entry name" value="ATP SYNTHASE GAMMA-RELATED"/>
    <property type="match status" value="1"/>
</dbReference>
<dbReference type="GO" id="GO:0005654">
    <property type="term" value="C:nucleoplasm"/>
    <property type="evidence" value="ECO:0007669"/>
    <property type="project" value="TreeGrafter"/>
</dbReference>
<dbReference type="GO" id="GO:0006974">
    <property type="term" value="P:DNA damage response"/>
    <property type="evidence" value="ECO:0007669"/>
    <property type="project" value="TreeGrafter"/>
</dbReference>
<dbReference type="GO" id="GO:0030289">
    <property type="term" value="C:protein phosphatase 4 complex"/>
    <property type="evidence" value="ECO:0007669"/>
    <property type="project" value="TreeGrafter"/>
</dbReference>
<feature type="region of interest" description="Disordered" evidence="1">
    <location>
        <begin position="93"/>
        <end position="120"/>
    </location>
</feature>
<dbReference type="WBParaSite" id="sdigi.contig2.g272.t1">
    <property type="protein sequence ID" value="sdigi.contig2.g272.t1"/>
    <property type="gene ID" value="sdigi.contig2.g272"/>
</dbReference>
<dbReference type="AlphaFoldDB" id="A0A915PND4"/>
<evidence type="ECO:0000313" key="2">
    <source>
        <dbReference type="Proteomes" id="UP000887581"/>
    </source>
</evidence>
<dbReference type="InterPro" id="IPR051137">
    <property type="entry name" value="PP4R3-like"/>
</dbReference>
<dbReference type="Proteomes" id="UP000887581">
    <property type="component" value="Unplaced"/>
</dbReference>
<dbReference type="PANTHER" id="PTHR23318:SF0">
    <property type="entry name" value="SERINE_THREONINE-PROTEIN PHOSPHATASE 4 REGULATORY SUBUNIT 3"/>
    <property type="match status" value="1"/>
</dbReference>
<evidence type="ECO:0000256" key="1">
    <source>
        <dbReference type="SAM" id="MobiDB-lite"/>
    </source>
</evidence>
<reference evidence="3" key="1">
    <citation type="submission" date="2022-11" db="UniProtKB">
        <authorList>
            <consortium name="WormBaseParasite"/>
        </authorList>
    </citation>
    <scope>IDENTIFICATION</scope>
</reference>
<sequence>MVVSEVVVIVDAGAEVTPHSSQDSGWYLSPALTPCRLFFSPTLSRLSFGYANSSSTAFPLLMYKVTLLQPPLLPFHAYSHDFRRKMCCRLGDDMPETDGNARNPDDTDSKTSDSNSGNTEECKNLKIADKVIEDEDPDRHLAKIAIQREVKNRVKLYVLCDQRVWDDKGTGHVACVPSPGHQGATFIVVRLEHSDKNILESRILMDTIYQKQQVSLK</sequence>
<accession>A0A915PND4</accession>
<keyword evidence="2" id="KW-1185">Reference proteome</keyword>
<dbReference type="InterPro" id="IPR011993">
    <property type="entry name" value="PH-like_dom_sf"/>
</dbReference>
<evidence type="ECO:0000313" key="3">
    <source>
        <dbReference type="WBParaSite" id="sdigi.contig2.g272.t1"/>
    </source>
</evidence>
<name>A0A915PND4_9BILA</name>
<dbReference type="GO" id="GO:0072542">
    <property type="term" value="F:protein phosphatase activator activity"/>
    <property type="evidence" value="ECO:0007669"/>
    <property type="project" value="TreeGrafter"/>
</dbReference>
<organism evidence="2 3">
    <name type="scientific">Setaria digitata</name>
    <dbReference type="NCBI Taxonomy" id="48799"/>
    <lineage>
        <taxon>Eukaryota</taxon>
        <taxon>Metazoa</taxon>
        <taxon>Ecdysozoa</taxon>
        <taxon>Nematoda</taxon>
        <taxon>Chromadorea</taxon>
        <taxon>Rhabditida</taxon>
        <taxon>Spirurina</taxon>
        <taxon>Spiruromorpha</taxon>
        <taxon>Filarioidea</taxon>
        <taxon>Setariidae</taxon>
        <taxon>Setaria</taxon>
    </lineage>
</organism>
<proteinExistence type="predicted"/>
<protein>
    <submittedName>
        <fullName evidence="3">Uncharacterized protein</fullName>
    </submittedName>
</protein>